<evidence type="ECO:0000313" key="4">
    <source>
        <dbReference type="Proteomes" id="UP000659654"/>
    </source>
</evidence>
<proteinExistence type="predicted"/>
<keyword evidence="4" id="KW-1185">Reference proteome</keyword>
<dbReference type="Proteomes" id="UP000095284">
    <property type="component" value="Unplaced"/>
</dbReference>
<dbReference type="Proteomes" id="UP000582659">
    <property type="component" value="Unassembled WGS sequence"/>
</dbReference>
<dbReference type="AlphaFoldDB" id="A0A1I7RZX2"/>
<dbReference type="EMBL" id="CAJFDI010000003">
    <property type="protein sequence ID" value="CAD5222118.1"/>
    <property type="molecule type" value="Genomic_DNA"/>
</dbReference>
<feature type="region of interest" description="Disordered" evidence="1">
    <location>
        <begin position="125"/>
        <end position="208"/>
    </location>
</feature>
<dbReference type="WBParaSite" id="BXY_0629500.1">
    <property type="protein sequence ID" value="BXY_0629500.1"/>
    <property type="gene ID" value="BXY_0629500"/>
</dbReference>
<accession>A0A1I7RZX2</accession>
<dbReference type="Proteomes" id="UP000659654">
    <property type="component" value="Unassembled WGS sequence"/>
</dbReference>
<evidence type="ECO:0000313" key="5">
    <source>
        <dbReference type="WBParaSite" id="BXY_0629500.1"/>
    </source>
</evidence>
<sequence>MAEGHNTGKCYRLCTQCKYAIPNNLSIFCGNCGYQFADRRNLNDTQMILGSLDRVRDAIGDINNRQTQFVHGLNGIGEIVREMGARVTRLEIIAERKKSLHLTSHYTNPLHRSIENIEITKSVTSEISDDSSLPPPTPTVKSASVPPPPVKPKPVATQSFEIDERINKNSDESDSEIEDISEDDPVEDIDTTFCDTPTENIYRNDFGE</sequence>
<gene>
    <name evidence="2" type="ORF">BXYJ_LOCUS7086</name>
</gene>
<name>A0A1I7RZX2_BURXY</name>
<protein>
    <submittedName>
        <fullName evidence="2">(pine wood nematode) hypothetical protein</fullName>
    </submittedName>
</protein>
<feature type="compositionally biased region" description="Acidic residues" evidence="1">
    <location>
        <begin position="172"/>
        <end position="190"/>
    </location>
</feature>
<feature type="compositionally biased region" description="Basic and acidic residues" evidence="1">
    <location>
        <begin position="162"/>
        <end position="171"/>
    </location>
</feature>
<evidence type="ECO:0000313" key="3">
    <source>
        <dbReference type="Proteomes" id="UP000095284"/>
    </source>
</evidence>
<evidence type="ECO:0000313" key="2">
    <source>
        <dbReference type="EMBL" id="CAD5222118.1"/>
    </source>
</evidence>
<dbReference type="EMBL" id="CAJFCV020000003">
    <property type="protein sequence ID" value="CAG9109169.1"/>
    <property type="molecule type" value="Genomic_DNA"/>
</dbReference>
<organism evidence="3 5">
    <name type="scientific">Bursaphelenchus xylophilus</name>
    <name type="common">Pinewood nematode worm</name>
    <name type="synonym">Aphelenchoides xylophilus</name>
    <dbReference type="NCBI Taxonomy" id="6326"/>
    <lineage>
        <taxon>Eukaryota</taxon>
        <taxon>Metazoa</taxon>
        <taxon>Ecdysozoa</taxon>
        <taxon>Nematoda</taxon>
        <taxon>Chromadorea</taxon>
        <taxon>Rhabditida</taxon>
        <taxon>Tylenchina</taxon>
        <taxon>Tylenchomorpha</taxon>
        <taxon>Aphelenchoidea</taxon>
        <taxon>Aphelenchoididae</taxon>
        <taxon>Bursaphelenchus</taxon>
    </lineage>
</organism>
<evidence type="ECO:0000256" key="1">
    <source>
        <dbReference type="SAM" id="MobiDB-lite"/>
    </source>
</evidence>
<reference evidence="5" key="1">
    <citation type="submission" date="2016-11" db="UniProtKB">
        <authorList>
            <consortium name="WormBaseParasite"/>
        </authorList>
    </citation>
    <scope>IDENTIFICATION</scope>
</reference>
<reference evidence="2" key="2">
    <citation type="submission" date="2020-09" db="EMBL/GenBank/DDBJ databases">
        <authorList>
            <person name="Kikuchi T."/>
        </authorList>
    </citation>
    <scope>NUCLEOTIDE SEQUENCE</scope>
    <source>
        <strain evidence="2">Ka4C1</strain>
    </source>
</reference>